<feature type="chain" id="PRO_5044803777" evidence="2">
    <location>
        <begin position="16"/>
        <end position="106"/>
    </location>
</feature>
<keyword evidence="4" id="KW-1185">Reference proteome</keyword>
<name>A0ABD6EV47_9BILA</name>
<feature type="signal peptide" evidence="2">
    <location>
        <begin position="1"/>
        <end position="15"/>
    </location>
</feature>
<dbReference type="AlphaFoldDB" id="A0ABD6EV47"/>
<feature type="compositionally biased region" description="Acidic residues" evidence="1">
    <location>
        <begin position="59"/>
        <end position="75"/>
    </location>
</feature>
<sequence length="106" mass="12010">MQVVLICILWSINLSFKGWFQSSQVEILQALDREVERRDSVVVVAMGIRTVLDAKGMDDMVDDDMEDDDMEDASMEDPRDVSVSSLGSIFQVLIPLALKYFETSME</sequence>
<dbReference type="Proteomes" id="UP001608902">
    <property type="component" value="Unassembled WGS sequence"/>
</dbReference>
<evidence type="ECO:0000256" key="2">
    <source>
        <dbReference type="SAM" id="SignalP"/>
    </source>
</evidence>
<proteinExistence type="predicted"/>
<dbReference type="EMBL" id="JBGFUD010010672">
    <property type="protein sequence ID" value="MFH4982977.1"/>
    <property type="molecule type" value="Genomic_DNA"/>
</dbReference>
<protein>
    <submittedName>
        <fullName evidence="3">Uncharacterized protein</fullName>
    </submittedName>
</protein>
<evidence type="ECO:0000256" key="1">
    <source>
        <dbReference type="SAM" id="MobiDB-lite"/>
    </source>
</evidence>
<evidence type="ECO:0000313" key="4">
    <source>
        <dbReference type="Proteomes" id="UP001608902"/>
    </source>
</evidence>
<organism evidence="3 4">
    <name type="scientific">Gnathostoma spinigerum</name>
    <dbReference type="NCBI Taxonomy" id="75299"/>
    <lineage>
        <taxon>Eukaryota</taxon>
        <taxon>Metazoa</taxon>
        <taxon>Ecdysozoa</taxon>
        <taxon>Nematoda</taxon>
        <taxon>Chromadorea</taxon>
        <taxon>Rhabditida</taxon>
        <taxon>Spirurina</taxon>
        <taxon>Gnathostomatomorpha</taxon>
        <taxon>Gnathostomatoidea</taxon>
        <taxon>Gnathostomatidae</taxon>
        <taxon>Gnathostoma</taxon>
    </lineage>
</organism>
<gene>
    <name evidence="3" type="ORF">AB6A40_009686</name>
</gene>
<feature type="region of interest" description="Disordered" evidence="1">
    <location>
        <begin position="59"/>
        <end position="79"/>
    </location>
</feature>
<evidence type="ECO:0000313" key="3">
    <source>
        <dbReference type="EMBL" id="MFH4982977.1"/>
    </source>
</evidence>
<keyword evidence="2" id="KW-0732">Signal</keyword>
<accession>A0ABD6EV47</accession>
<reference evidence="3 4" key="1">
    <citation type="submission" date="2024-08" db="EMBL/GenBank/DDBJ databases">
        <title>Gnathostoma spinigerum genome.</title>
        <authorList>
            <person name="Gonzalez-Bertolin B."/>
            <person name="Monzon S."/>
            <person name="Zaballos A."/>
            <person name="Jimenez P."/>
            <person name="Dekumyoy P."/>
            <person name="Varona S."/>
            <person name="Cuesta I."/>
            <person name="Sumanam S."/>
            <person name="Adisakwattana P."/>
            <person name="Gasser R.B."/>
            <person name="Hernandez-Gonzalez A."/>
            <person name="Young N.D."/>
            <person name="Perteguer M.J."/>
        </authorList>
    </citation>
    <scope>NUCLEOTIDE SEQUENCE [LARGE SCALE GENOMIC DNA]</scope>
    <source>
        <strain evidence="3">AL3</strain>
        <tissue evidence="3">Liver</tissue>
    </source>
</reference>
<comment type="caution">
    <text evidence="3">The sequence shown here is derived from an EMBL/GenBank/DDBJ whole genome shotgun (WGS) entry which is preliminary data.</text>
</comment>